<proteinExistence type="predicted"/>
<dbReference type="AlphaFoldDB" id="A0A2H0AMG3"/>
<organism evidence="2 3">
    <name type="scientific">Candidatus Colwellbacteria bacterium CG23_combo_of_CG06-09_8_20_14_all_42_19</name>
    <dbReference type="NCBI Taxonomy" id="1974541"/>
    <lineage>
        <taxon>Bacteria</taxon>
        <taxon>Candidatus Colwelliibacteriota</taxon>
    </lineage>
</organism>
<keyword evidence="1" id="KW-0812">Transmembrane</keyword>
<feature type="transmembrane region" description="Helical" evidence="1">
    <location>
        <begin position="12"/>
        <end position="36"/>
    </location>
</feature>
<feature type="transmembrane region" description="Helical" evidence="1">
    <location>
        <begin position="116"/>
        <end position="139"/>
    </location>
</feature>
<feature type="transmembrane region" description="Helical" evidence="1">
    <location>
        <begin position="85"/>
        <end position="110"/>
    </location>
</feature>
<dbReference type="EMBL" id="PCSK01000003">
    <property type="protein sequence ID" value="PIP46612.1"/>
    <property type="molecule type" value="Genomic_DNA"/>
</dbReference>
<feature type="transmembrane region" description="Helical" evidence="1">
    <location>
        <begin position="160"/>
        <end position="180"/>
    </location>
</feature>
<evidence type="ECO:0000256" key="1">
    <source>
        <dbReference type="SAM" id="Phobius"/>
    </source>
</evidence>
<sequence>MNKILKKASFISGLFLLFSPIVFLSVFTFILNFNFFYKTFLYNFDTNIAGIIGNVIIFTIVLIVNILEVLFFIKIFNAYRLHEPLAYFIIYSLGILATIMALGSMLLIGGPTENMLFLRIIFVSVLLFFILLLFSLFSFRYQKEKFFVDMSSYLIIRKDLIILYLFSITIAIIGNFINIPVLSAQFSLQVFLFLAALLILPFIYWWRKKRNIGTLHSFIFLPSFQIVATNLVIKLIGIFYTIFLILITIF</sequence>
<gene>
    <name evidence="2" type="ORF">COX15_00135</name>
</gene>
<keyword evidence="1" id="KW-0472">Membrane</keyword>
<name>A0A2H0AMG3_9BACT</name>
<feature type="transmembrane region" description="Helical" evidence="1">
    <location>
        <begin position="218"/>
        <end position="249"/>
    </location>
</feature>
<feature type="transmembrane region" description="Helical" evidence="1">
    <location>
        <begin position="186"/>
        <end position="206"/>
    </location>
</feature>
<accession>A0A2H0AMG3</accession>
<reference evidence="2 3" key="1">
    <citation type="submission" date="2017-09" db="EMBL/GenBank/DDBJ databases">
        <title>Depth-based differentiation of microbial function through sediment-hosted aquifers and enrichment of novel symbionts in the deep terrestrial subsurface.</title>
        <authorList>
            <person name="Probst A.J."/>
            <person name="Ladd B."/>
            <person name="Jarett J.K."/>
            <person name="Geller-Mcgrath D.E."/>
            <person name="Sieber C.M."/>
            <person name="Emerson J.B."/>
            <person name="Anantharaman K."/>
            <person name="Thomas B.C."/>
            <person name="Malmstrom R."/>
            <person name="Stieglmeier M."/>
            <person name="Klingl A."/>
            <person name="Woyke T."/>
            <person name="Ryan C.M."/>
            <person name="Banfield J.F."/>
        </authorList>
    </citation>
    <scope>NUCLEOTIDE SEQUENCE [LARGE SCALE GENOMIC DNA]</scope>
    <source>
        <strain evidence="2">CG23_combo_of_CG06-09_8_20_14_all_42_19</strain>
    </source>
</reference>
<keyword evidence="1" id="KW-1133">Transmembrane helix</keyword>
<protein>
    <submittedName>
        <fullName evidence="2">Uncharacterized protein</fullName>
    </submittedName>
</protein>
<comment type="caution">
    <text evidence="2">The sequence shown here is derived from an EMBL/GenBank/DDBJ whole genome shotgun (WGS) entry which is preliminary data.</text>
</comment>
<feature type="transmembrane region" description="Helical" evidence="1">
    <location>
        <begin position="48"/>
        <end position="73"/>
    </location>
</feature>
<dbReference type="Proteomes" id="UP000230007">
    <property type="component" value="Unassembled WGS sequence"/>
</dbReference>
<evidence type="ECO:0000313" key="3">
    <source>
        <dbReference type="Proteomes" id="UP000230007"/>
    </source>
</evidence>
<evidence type="ECO:0000313" key="2">
    <source>
        <dbReference type="EMBL" id="PIP46612.1"/>
    </source>
</evidence>